<evidence type="ECO:0000256" key="8">
    <source>
        <dbReference type="ARBA" id="ARBA00030237"/>
    </source>
</evidence>
<evidence type="ECO:0000256" key="2">
    <source>
        <dbReference type="ARBA" id="ARBA00005575"/>
    </source>
</evidence>
<feature type="compositionally biased region" description="Polar residues" evidence="10">
    <location>
        <begin position="745"/>
        <end position="761"/>
    </location>
</feature>
<dbReference type="PROSITE" id="PS00108">
    <property type="entry name" value="PROTEIN_KINASE_ST"/>
    <property type="match status" value="1"/>
</dbReference>
<feature type="compositionally biased region" description="Low complexity" evidence="10">
    <location>
        <begin position="1139"/>
        <end position="1152"/>
    </location>
</feature>
<protein>
    <recommendedName>
        <fullName evidence="8">Autophagy-related protein 1</fullName>
    </recommendedName>
</protein>
<accession>A0A9P4JP21</accession>
<dbReference type="Gene3D" id="2.70.130.10">
    <property type="entry name" value="Mannose-6-phosphate receptor binding domain"/>
    <property type="match status" value="1"/>
</dbReference>
<dbReference type="Gene3D" id="2.60.200.20">
    <property type="match status" value="1"/>
</dbReference>
<feature type="region of interest" description="Disordered" evidence="10">
    <location>
        <begin position="1138"/>
        <end position="1166"/>
    </location>
</feature>
<evidence type="ECO:0000256" key="10">
    <source>
        <dbReference type="SAM" id="MobiDB-lite"/>
    </source>
</evidence>
<evidence type="ECO:0000259" key="11">
    <source>
        <dbReference type="PROSITE" id="PS50006"/>
    </source>
</evidence>
<feature type="compositionally biased region" description="Acidic residues" evidence="10">
    <location>
        <begin position="1561"/>
        <end position="1570"/>
    </location>
</feature>
<dbReference type="InterPro" id="IPR012913">
    <property type="entry name" value="OS9-like_dom"/>
</dbReference>
<feature type="compositionally biased region" description="Basic and acidic residues" evidence="10">
    <location>
        <begin position="762"/>
        <end position="773"/>
    </location>
</feature>
<evidence type="ECO:0000256" key="5">
    <source>
        <dbReference type="ARBA" id="ARBA00022840"/>
    </source>
</evidence>
<evidence type="ECO:0000313" key="14">
    <source>
        <dbReference type="EMBL" id="KAF2200412.1"/>
    </source>
</evidence>
<dbReference type="PROSITE" id="PS50011">
    <property type="entry name" value="PROTEIN_KINASE_DOM"/>
    <property type="match status" value="1"/>
</dbReference>
<comment type="caution">
    <text evidence="14">The sequence shown here is derived from an EMBL/GenBank/DDBJ whole genome shotgun (WGS) entry which is preliminary data.</text>
</comment>
<feature type="region of interest" description="Disordered" evidence="10">
    <location>
        <begin position="1553"/>
        <end position="1623"/>
    </location>
</feature>
<dbReference type="PROSITE" id="PS50006">
    <property type="entry name" value="FHA_DOMAIN"/>
    <property type="match status" value="1"/>
</dbReference>
<dbReference type="GO" id="GO:0010506">
    <property type="term" value="P:regulation of autophagy"/>
    <property type="evidence" value="ECO:0007669"/>
    <property type="project" value="InterPro"/>
</dbReference>
<evidence type="ECO:0000256" key="7">
    <source>
        <dbReference type="ARBA" id="ARBA00023157"/>
    </source>
</evidence>
<evidence type="ECO:0000256" key="3">
    <source>
        <dbReference type="ARBA" id="ARBA00022729"/>
    </source>
</evidence>
<dbReference type="GO" id="GO:0004674">
    <property type="term" value="F:protein serine/threonine kinase activity"/>
    <property type="evidence" value="ECO:0007669"/>
    <property type="project" value="InterPro"/>
</dbReference>
<evidence type="ECO:0000256" key="1">
    <source>
        <dbReference type="ARBA" id="ARBA00004623"/>
    </source>
</evidence>
<dbReference type="PROSITE" id="PS51914">
    <property type="entry name" value="MRH"/>
    <property type="match status" value="1"/>
</dbReference>
<organism evidence="14 15">
    <name type="scientific">Delitschia confertaspora ATCC 74209</name>
    <dbReference type="NCBI Taxonomy" id="1513339"/>
    <lineage>
        <taxon>Eukaryota</taxon>
        <taxon>Fungi</taxon>
        <taxon>Dikarya</taxon>
        <taxon>Ascomycota</taxon>
        <taxon>Pezizomycotina</taxon>
        <taxon>Dothideomycetes</taxon>
        <taxon>Pleosporomycetidae</taxon>
        <taxon>Pleosporales</taxon>
        <taxon>Delitschiaceae</taxon>
        <taxon>Delitschia</taxon>
    </lineage>
</organism>
<dbReference type="SMART" id="SM00240">
    <property type="entry name" value="FHA"/>
    <property type="match status" value="1"/>
</dbReference>
<dbReference type="Pfam" id="PF00498">
    <property type="entry name" value="FHA"/>
    <property type="match status" value="1"/>
</dbReference>
<dbReference type="InterPro" id="IPR008271">
    <property type="entry name" value="Ser/Thr_kinase_AS"/>
</dbReference>
<dbReference type="GO" id="GO:0012505">
    <property type="term" value="C:endomembrane system"/>
    <property type="evidence" value="ECO:0007669"/>
    <property type="project" value="UniProtKB-ARBA"/>
</dbReference>
<dbReference type="GO" id="GO:0034045">
    <property type="term" value="C:phagophore assembly site membrane"/>
    <property type="evidence" value="ECO:0007669"/>
    <property type="project" value="UniProtKB-SubCell"/>
</dbReference>
<dbReference type="SMART" id="SM00220">
    <property type="entry name" value="S_TKc"/>
    <property type="match status" value="1"/>
</dbReference>
<comment type="similarity">
    <text evidence="2">Belongs to the protein kinase superfamily. CAMK Ser/Thr protein kinase family. CHEK2 subfamily.</text>
</comment>
<evidence type="ECO:0000256" key="6">
    <source>
        <dbReference type="ARBA" id="ARBA00023006"/>
    </source>
</evidence>
<reference evidence="14" key="1">
    <citation type="journal article" date="2020" name="Stud. Mycol.">
        <title>101 Dothideomycetes genomes: a test case for predicting lifestyles and emergence of pathogens.</title>
        <authorList>
            <person name="Haridas S."/>
            <person name="Albert R."/>
            <person name="Binder M."/>
            <person name="Bloem J."/>
            <person name="Labutti K."/>
            <person name="Salamov A."/>
            <person name="Andreopoulos B."/>
            <person name="Baker S."/>
            <person name="Barry K."/>
            <person name="Bills G."/>
            <person name="Bluhm B."/>
            <person name="Cannon C."/>
            <person name="Castanera R."/>
            <person name="Culley D."/>
            <person name="Daum C."/>
            <person name="Ezra D."/>
            <person name="Gonzalez J."/>
            <person name="Henrissat B."/>
            <person name="Kuo A."/>
            <person name="Liang C."/>
            <person name="Lipzen A."/>
            <person name="Lutzoni F."/>
            <person name="Magnuson J."/>
            <person name="Mondo S."/>
            <person name="Nolan M."/>
            <person name="Ohm R."/>
            <person name="Pangilinan J."/>
            <person name="Park H.-J."/>
            <person name="Ramirez L."/>
            <person name="Alfaro M."/>
            <person name="Sun H."/>
            <person name="Tritt A."/>
            <person name="Yoshinaga Y."/>
            <person name="Zwiers L.-H."/>
            <person name="Turgeon B."/>
            <person name="Goodwin S."/>
            <person name="Spatafora J."/>
            <person name="Crous P."/>
            <person name="Grigoriev I."/>
        </authorList>
    </citation>
    <scope>NUCLEOTIDE SEQUENCE</scope>
    <source>
        <strain evidence="14">ATCC 74209</strain>
    </source>
</reference>
<evidence type="ECO:0000256" key="9">
    <source>
        <dbReference type="PROSITE-ProRule" id="PRU10141"/>
    </source>
</evidence>
<evidence type="ECO:0000259" key="13">
    <source>
        <dbReference type="PROSITE" id="PS51914"/>
    </source>
</evidence>
<feature type="binding site" evidence="9">
    <location>
        <position position="280"/>
    </location>
    <ligand>
        <name>ATP</name>
        <dbReference type="ChEBI" id="CHEBI:30616"/>
    </ligand>
</feature>
<dbReference type="OrthoDB" id="504170at2759"/>
<dbReference type="GO" id="GO:0005524">
    <property type="term" value="F:ATP binding"/>
    <property type="evidence" value="ECO:0007669"/>
    <property type="project" value="UniProtKB-UniRule"/>
</dbReference>
<dbReference type="SUPFAM" id="SSF56112">
    <property type="entry name" value="Protein kinase-like (PK-like)"/>
    <property type="match status" value="1"/>
</dbReference>
<dbReference type="InterPro" id="IPR000253">
    <property type="entry name" value="FHA_dom"/>
</dbReference>
<evidence type="ECO:0000259" key="12">
    <source>
        <dbReference type="PROSITE" id="PS50011"/>
    </source>
</evidence>
<name>A0A9P4JP21_9PLEO</name>
<keyword evidence="15" id="KW-1185">Reference proteome</keyword>
<dbReference type="InterPro" id="IPR000719">
    <property type="entry name" value="Prot_kinase_dom"/>
</dbReference>
<feature type="compositionally biased region" description="Polar residues" evidence="10">
    <location>
        <begin position="697"/>
        <end position="710"/>
    </location>
</feature>
<keyword evidence="6" id="KW-0072">Autophagy</keyword>
<dbReference type="InterPro" id="IPR017441">
    <property type="entry name" value="Protein_kinase_ATP_BS"/>
</dbReference>
<comment type="subcellular location">
    <subcellularLocation>
        <location evidence="1">Preautophagosomal structure membrane</location>
        <topology evidence="1">Peripheral membrane protein</topology>
    </subcellularLocation>
</comment>
<feature type="compositionally biased region" description="Basic and acidic residues" evidence="10">
    <location>
        <begin position="1571"/>
        <end position="1603"/>
    </location>
</feature>
<feature type="region of interest" description="Disordered" evidence="10">
    <location>
        <begin position="1"/>
        <end position="25"/>
    </location>
</feature>
<dbReference type="GO" id="GO:0006914">
    <property type="term" value="P:autophagy"/>
    <property type="evidence" value="ECO:0007669"/>
    <property type="project" value="UniProtKB-KW"/>
</dbReference>
<dbReference type="InterPro" id="IPR009011">
    <property type="entry name" value="Man6P_isomerase_rcpt-bd_dom_sf"/>
</dbReference>
<dbReference type="FunFam" id="3.30.200.20:FF:000470">
    <property type="entry name" value="Serine/threonine-protein kinase RAD53"/>
    <property type="match status" value="1"/>
</dbReference>
<feature type="region of interest" description="Disordered" evidence="10">
    <location>
        <begin position="690"/>
        <end position="725"/>
    </location>
</feature>
<dbReference type="Gene3D" id="1.10.510.10">
    <property type="entry name" value="Transferase(Phosphotransferase) domain 1"/>
    <property type="match status" value="1"/>
</dbReference>
<dbReference type="InterPro" id="IPR045269">
    <property type="entry name" value="Atg1-like"/>
</dbReference>
<dbReference type="SUPFAM" id="SSF49879">
    <property type="entry name" value="SMAD/FHA domain"/>
    <property type="match status" value="1"/>
</dbReference>
<dbReference type="SUPFAM" id="SSF50911">
    <property type="entry name" value="Mannose 6-phosphate receptor domain"/>
    <property type="match status" value="1"/>
</dbReference>
<dbReference type="PROSITE" id="PS00107">
    <property type="entry name" value="PROTEIN_KINASE_ATP"/>
    <property type="match status" value="1"/>
</dbReference>
<proteinExistence type="inferred from homology"/>
<dbReference type="InterPro" id="IPR011009">
    <property type="entry name" value="Kinase-like_dom_sf"/>
</dbReference>
<dbReference type="InterPro" id="IPR044865">
    <property type="entry name" value="MRH_dom"/>
</dbReference>
<evidence type="ECO:0000313" key="15">
    <source>
        <dbReference type="Proteomes" id="UP000799536"/>
    </source>
</evidence>
<dbReference type="Proteomes" id="UP000799536">
    <property type="component" value="Unassembled WGS sequence"/>
</dbReference>
<dbReference type="EMBL" id="ML994024">
    <property type="protein sequence ID" value="KAF2200412.1"/>
    <property type="molecule type" value="Genomic_DNA"/>
</dbReference>
<feature type="domain" description="FHA" evidence="11">
    <location>
        <begin position="112"/>
        <end position="165"/>
    </location>
</feature>
<keyword evidence="3" id="KW-0732">Signal</keyword>
<feature type="domain" description="MRH" evidence="13">
    <location>
        <begin position="1235"/>
        <end position="1396"/>
    </location>
</feature>
<feature type="region of interest" description="Disordered" evidence="10">
    <location>
        <begin position="739"/>
        <end position="781"/>
    </location>
</feature>
<gene>
    <name evidence="14" type="ORF">GQ43DRAFT_373918</name>
</gene>
<keyword evidence="7" id="KW-1015">Disulfide bond</keyword>
<sequence>MEDDLTQPATQPVVDPRRLGRNNSGLNESDIADVICILHPSTTGAFRVVEETAKSRPQYVLAGNPFGSFEDSADPDEQLTMLVDQRDNPVGHMGGDLALRMSAPLNRPHMGFVFGRNPGLSDIVFANDAAKRISNQHFRIFFNDEGILMLEDMSTNGTYVDETVLKCKHRGFPSSRMLSSGDTISIPVMNVDNQVKFIVRIPSREGHLEQYRTNLRNFVARCAPDDSKRLQVVQNFGIGPTGHRWHGGETYNFIEQIGKGAFATVYKIATKMEGKVYAAKELEKRKFIKNGQLDKKIDNEMRIMKDLEHPNIVKFIDYHDHGEHLYIIMEFVPHGDLQGRLQQKGPLPEPEAKTMSRQILNALAYLHRQHITHRDIKPDNILIMEHDPFIVKLSDFGLSKVVQDNGTFLKTFCGTLLYCAPEVFPDYVPSKKRTRGEASLPFHSYSSSVDIWSYAAVLWFSLCREPPFEGIADHTGKAMYNNIMTTVLDPTPLHEHDVSNDCIDLLLKMLQTDPKDRPTEADCFRHPWLFNGTVIRDMNALVTIPEGEEEDISQRTGEQLSQLSLNEEEVDLDALEEVADSDSDWEYDDPYPLDIHQSKKIRSDFLFPRDQFQDLDGSSAGASFESQAALNSRNLVEESFRVIQAPLAKPLLFGEIGQSSLASSSPLISRANEARSFRGPSELIQIKEATDNHQHESQACNADRPNSPQARQIAAGPKGILSSPSLLGTESLVRDLNMASDHSHTSGGQSDNEPTTPQTPDVHQHSSLEKHSQASEPTPKARVLTFQRQISLPKTPSYYYDPFDPATHTLEYASKVSGVNFTAGSQAASDAVKLPDTVRFSSGSEQISQEYLLTDGSIPVTSPTSQIKPPPRRLGKLTSTTDSINPNLAVSLDQPQTSFGRLAENTLEWEDKHDIRIPKKAFTIWWASDLLGEVEHYAEEGKDWSDLDGLHTGIFTTASNGIRVNGIRLKTKDSEGRWCYGRIHTGDIIEVFHNEIECLRFKCEVYFGAGKEPRPAGKEFRVEKKEKGQFCPGGSRPELPQNDICQEAARHQQLKLNKHLNSHTSLTSFDPSTFHIILSIHAITMRNFWALPAFLRIAVATQHAFSVFDDLLGFPQYEVIFPHTFITEQDASTLLSHLSTRSPTASATPSSRETSDLSKPKSYTPGAEKRGIAIDETYEAVVLDGQRYFCTIPVVASPEQSNATSASDQRAKEEEEMELMKATERGWELLEGMKGNCIYYLIGYWSYSFCYKKDVKQFHPLPVGRGIPIFPPVEDTSVDSYVLGVFPKDGKKGKRERERKTLDSSGSESADGNEGVKESKYEAKEVETSWLETKGSTRYLVQKLNGGTICNLTGKERKIEIQFHCNPQGTDRINMIKEVSTCSYLMIVNTPRLCKDDAFMPPTESLAHPISCQPVVPESETSAWTERRLREIADREMELLKALVEEDNPLREMSPGAEGHSPRRPVVGGIEVGAQKEVGGEGRVIEKSVVVGGGKEVKAVTIASSDGFTLSPAELKKLSINDPKHIERLKRKMIEQAGNLAWKLELVDTPHGTEFRGILETEPDEQEKEESEGMGKTREEGEGRKGGEKENTKGSKEGVRGEEQEGEAQDEEKGTEEVYKDEL</sequence>
<keyword evidence="4 9" id="KW-0547">Nucleotide-binding</keyword>
<dbReference type="FunFam" id="1.10.510.10:FF:000571">
    <property type="entry name" value="Maternal embryonic leucine zipper kinase"/>
    <property type="match status" value="1"/>
</dbReference>
<feature type="compositionally biased region" description="Basic and acidic residues" evidence="10">
    <location>
        <begin position="1611"/>
        <end position="1623"/>
    </location>
</feature>
<evidence type="ECO:0000256" key="4">
    <source>
        <dbReference type="ARBA" id="ARBA00022741"/>
    </source>
</evidence>
<dbReference type="PANTHER" id="PTHR24348">
    <property type="entry name" value="SERINE/THREONINE-PROTEIN KINASE UNC-51-RELATED"/>
    <property type="match status" value="1"/>
</dbReference>
<keyword evidence="5 9" id="KW-0067">ATP-binding</keyword>
<dbReference type="InterPro" id="IPR008984">
    <property type="entry name" value="SMAD_FHA_dom_sf"/>
</dbReference>
<dbReference type="Pfam" id="PF07915">
    <property type="entry name" value="PRKCSH"/>
    <property type="match status" value="1"/>
</dbReference>
<feature type="region of interest" description="Disordered" evidence="10">
    <location>
        <begin position="1289"/>
        <end position="1320"/>
    </location>
</feature>
<feature type="domain" description="Protein kinase" evidence="12">
    <location>
        <begin position="251"/>
        <end position="529"/>
    </location>
</feature>
<dbReference type="Pfam" id="PF00069">
    <property type="entry name" value="Pkinase"/>
    <property type="match status" value="1"/>
</dbReference>